<proteinExistence type="predicted"/>
<dbReference type="Proteomes" id="UP000879542">
    <property type="component" value="Unassembled WGS sequence"/>
</dbReference>
<name>A0A9P3U1Y8_CLODI</name>
<evidence type="ECO:0000313" key="2">
    <source>
        <dbReference type="Proteomes" id="UP000879542"/>
    </source>
</evidence>
<reference evidence="1" key="2">
    <citation type="submission" date="2021-06" db="EMBL/GenBank/DDBJ databases">
        <authorList>
            <consortium name="NCBI Pathogen Detection Project"/>
        </authorList>
    </citation>
    <scope>NUCLEOTIDE SEQUENCE</scope>
    <source>
        <strain evidence="1">Clostridioides</strain>
    </source>
</reference>
<dbReference type="EMBL" id="DAEQIJ010000026">
    <property type="protein sequence ID" value="HBH2621738.1"/>
    <property type="molecule type" value="Genomic_DNA"/>
</dbReference>
<reference evidence="1" key="1">
    <citation type="journal article" date="2018" name="Genome Biol.">
        <title>SKESA: strategic k-mer extension for scrupulous assemblies.</title>
        <authorList>
            <person name="Souvorov A."/>
            <person name="Agarwala R."/>
            <person name="Lipman D.J."/>
        </authorList>
    </citation>
    <scope>NUCLEOTIDE SEQUENCE</scope>
    <source>
        <strain evidence="1">Clostridioides</strain>
    </source>
</reference>
<accession>A0A9P3U1Y8</accession>
<gene>
    <name evidence="1" type="ORF">KRQ00_003547</name>
</gene>
<protein>
    <submittedName>
        <fullName evidence="1">Uncharacterized protein</fullName>
    </submittedName>
</protein>
<organism evidence="1 2">
    <name type="scientific">Clostridioides difficile</name>
    <name type="common">Peptoclostridium difficile</name>
    <dbReference type="NCBI Taxonomy" id="1496"/>
    <lineage>
        <taxon>Bacteria</taxon>
        <taxon>Bacillati</taxon>
        <taxon>Bacillota</taxon>
        <taxon>Clostridia</taxon>
        <taxon>Peptostreptococcales</taxon>
        <taxon>Peptostreptococcaceae</taxon>
        <taxon>Clostridioides</taxon>
    </lineage>
</organism>
<evidence type="ECO:0000313" key="1">
    <source>
        <dbReference type="EMBL" id="HBH2621738.1"/>
    </source>
</evidence>
<dbReference type="RefSeq" id="WP_003425626.1">
    <property type="nucleotide sequence ID" value="NZ_BIMY01000032.1"/>
</dbReference>
<comment type="caution">
    <text evidence="1">The sequence shown here is derived from an EMBL/GenBank/DDBJ whole genome shotgun (WGS) entry which is preliminary data.</text>
</comment>
<dbReference type="AlphaFoldDB" id="A0A9P3U1Y8"/>
<sequence length="86" mass="10016">MKEEKLELTEKELHCIARHLQNEVMEMVFRGNREAPTSCEVCDYLQECEGDFTCMYHSFTKLSKITGVKVTAFKYCFPDENPKATI</sequence>